<keyword evidence="3 8" id="KW-0808">Transferase</keyword>
<evidence type="ECO:0000259" key="11">
    <source>
        <dbReference type="Pfam" id="PF12937"/>
    </source>
</evidence>
<keyword evidence="5" id="KW-0548">Nucleotidyltransferase</keyword>
<keyword evidence="6" id="KW-0479">Metal-binding</keyword>
<dbReference type="InterPro" id="IPR036047">
    <property type="entry name" value="F-box-like_dom_sf"/>
</dbReference>
<feature type="transmembrane region" description="Helical" evidence="9">
    <location>
        <begin position="111"/>
        <end position="131"/>
    </location>
</feature>
<dbReference type="SUPFAM" id="SSF81383">
    <property type="entry name" value="F-box domain"/>
    <property type="match status" value="1"/>
</dbReference>
<dbReference type="GO" id="GO:0001680">
    <property type="term" value="P:tRNA 3'-terminal CCA addition"/>
    <property type="evidence" value="ECO:0007669"/>
    <property type="project" value="TreeGrafter"/>
</dbReference>
<dbReference type="Pfam" id="PF01743">
    <property type="entry name" value="PolyA_pol"/>
    <property type="match status" value="1"/>
</dbReference>
<evidence type="ECO:0000256" key="9">
    <source>
        <dbReference type="SAM" id="Phobius"/>
    </source>
</evidence>
<accession>A0A1I7XG11</accession>
<dbReference type="AlphaFoldDB" id="A0A1I7XG11"/>
<organism evidence="12 13">
    <name type="scientific">Heterorhabditis bacteriophora</name>
    <name type="common">Entomopathogenic nematode worm</name>
    <dbReference type="NCBI Taxonomy" id="37862"/>
    <lineage>
        <taxon>Eukaryota</taxon>
        <taxon>Metazoa</taxon>
        <taxon>Ecdysozoa</taxon>
        <taxon>Nematoda</taxon>
        <taxon>Chromadorea</taxon>
        <taxon>Rhabditida</taxon>
        <taxon>Rhabditina</taxon>
        <taxon>Rhabditomorpha</taxon>
        <taxon>Strongyloidea</taxon>
        <taxon>Heterorhabditidae</taxon>
        <taxon>Heterorhabditis</taxon>
    </lineage>
</organism>
<evidence type="ECO:0000256" key="7">
    <source>
        <dbReference type="ARBA" id="ARBA00022842"/>
    </source>
</evidence>
<dbReference type="Gene3D" id="1.20.1280.50">
    <property type="match status" value="1"/>
</dbReference>
<dbReference type="GO" id="GO:0000049">
    <property type="term" value="F:tRNA binding"/>
    <property type="evidence" value="ECO:0007669"/>
    <property type="project" value="TreeGrafter"/>
</dbReference>
<evidence type="ECO:0000256" key="1">
    <source>
        <dbReference type="ARBA" id="ARBA00001946"/>
    </source>
</evidence>
<evidence type="ECO:0000256" key="6">
    <source>
        <dbReference type="ARBA" id="ARBA00022723"/>
    </source>
</evidence>
<keyword evidence="9" id="KW-1133">Transmembrane helix</keyword>
<keyword evidence="9" id="KW-0472">Membrane</keyword>
<protein>
    <submittedName>
        <fullName evidence="13">F-box domain-containing protein</fullName>
    </submittedName>
</protein>
<dbReference type="Gene3D" id="1.10.3090.10">
    <property type="entry name" value="cca-adding enzyme, domain 2"/>
    <property type="match status" value="1"/>
</dbReference>
<keyword evidence="9" id="KW-0812">Transmembrane</keyword>
<dbReference type="Proteomes" id="UP000095283">
    <property type="component" value="Unplaced"/>
</dbReference>
<sequence>MDSDDEYMDEGTSEDARRINPWIEQFQIAFKIVANLPLADIVRAAGVCKFWKNLCEDDRMWRMKCEKEGVEPLPPPRQVNMILWLLRGKVYYNIFFLLNIKCSIQKIWCKYHNYIFTLLFWCFGIIITYFYRFGTLCQANVCIHSWDIRIVYILFWHILRDLFTPQQCKLFDLFERNDFELRIAGGAVRDLLMGIAPADVDFATTATPTQMKDVSAERIWSEMKRIVVGRMASDVIHCMLVECQLNQYLGLPDKCNVDRFREVYLKYEGQLEPMTMIACLCENVEQIYNFHRITKLSNIEHFLGEFIILNRETATKAYLTKDVDWWKALFIDLEMKPGHREMKMSARDLIIQLAMSVNADEELLKELSECVVPTFPIKGMSKIARIIWKKHNNYVFSSFQSHYQMLKEQLISHANDESISVPNVIKQSKKRKRNESERL</sequence>
<dbReference type="Pfam" id="PF12937">
    <property type="entry name" value="F-box-like"/>
    <property type="match status" value="1"/>
</dbReference>
<dbReference type="SUPFAM" id="SSF81301">
    <property type="entry name" value="Nucleotidyltransferase"/>
    <property type="match status" value="1"/>
</dbReference>
<evidence type="ECO:0000256" key="5">
    <source>
        <dbReference type="ARBA" id="ARBA00022695"/>
    </source>
</evidence>
<dbReference type="InterPro" id="IPR050264">
    <property type="entry name" value="Bact_CCA-adding_enz_type3_sf"/>
</dbReference>
<dbReference type="GO" id="GO:1990180">
    <property type="term" value="P:mitochondrial tRNA 3'-end processing"/>
    <property type="evidence" value="ECO:0007669"/>
    <property type="project" value="TreeGrafter"/>
</dbReference>
<keyword evidence="12" id="KW-1185">Reference proteome</keyword>
<keyword evidence="4" id="KW-0819">tRNA processing</keyword>
<feature type="domain" description="Poly A polymerase head" evidence="10">
    <location>
        <begin position="181"/>
        <end position="220"/>
    </location>
</feature>
<keyword evidence="8" id="KW-0694">RNA-binding</keyword>
<evidence type="ECO:0000256" key="2">
    <source>
        <dbReference type="ARBA" id="ARBA00007265"/>
    </source>
</evidence>
<name>A0A1I7XG11_HETBA</name>
<dbReference type="GO" id="GO:0005739">
    <property type="term" value="C:mitochondrion"/>
    <property type="evidence" value="ECO:0007669"/>
    <property type="project" value="TreeGrafter"/>
</dbReference>
<dbReference type="InterPro" id="IPR043519">
    <property type="entry name" value="NT_sf"/>
</dbReference>
<keyword evidence="7" id="KW-0460">Magnesium</keyword>
<comment type="cofactor">
    <cofactor evidence="1">
        <name>Mg(2+)</name>
        <dbReference type="ChEBI" id="CHEBI:18420"/>
    </cofactor>
</comment>
<dbReference type="GO" id="GO:0046872">
    <property type="term" value="F:metal ion binding"/>
    <property type="evidence" value="ECO:0007669"/>
    <property type="project" value="UniProtKB-KW"/>
</dbReference>
<feature type="domain" description="F-box" evidence="11">
    <location>
        <begin position="28"/>
        <end position="65"/>
    </location>
</feature>
<evidence type="ECO:0000256" key="3">
    <source>
        <dbReference type="ARBA" id="ARBA00022679"/>
    </source>
</evidence>
<evidence type="ECO:0000313" key="12">
    <source>
        <dbReference type="Proteomes" id="UP000095283"/>
    </source>
</evidence>
<dbReference type="PANTHER" id="PTHR46173:SF1">
    <property type="entry name" value="CCA TRNA NUCLEOTIDYLTRANSFERASE 1, MITOCHONDRIAL"/>
    <property type="match status" value="1"/>
</dbReference>
<dbReference type="WBParaSite" id="Hba_16452">
    <property type="protein sequence ID" value="Hba_16452"/>
    <property type="gene ID" value="Hba_16452"/>
</dbReference>
<comment type="similarity">
    <text evidence="2 8">Belongs to the tRNA nucleotidyltransferase/poly(A) polymerase family.</text>
</comment>
<dbReference type="SUPFAM" id="SSF81891">
    <property type="entry name" value="Poly A polymerase C-terminal region-like"/>
    <property type="match status" value="1"/>
</dbReference>
<dbReference type="InterPro" id="IPR002646">
    <property type="entry name" value="PolA_pol_head_dom"/>
</dbReference>
<evidence type="ECO:0000313" key="13">
    <source>
        <dbReference type="WBParaSite" id="Hba_16452"/>
    </source>
</evidence>
<reference evidence="13" key="1">
    <citation type="submission" date="2016-11" db="UniProtKB">
        <authorList>
            <consortium name="WormBaseParasite"/>
        </authorList>
    </citation>
    <scope>IDENTIFICATION</scope>
</reference>
<dbReference type="InterPro" id="IPR001810">
    <property type="entry name" value="F-box_dom"/>
</dbReference>
<evidence type="ECO:0000259" key="10">
    <source>
        <dbReference type="Pfam" id="PF01743"/>
    </source>
</evidence>
<dbReference type="PANTHER" id="PTHR46173">
    <property type="entry name" value="CCA TRNA NUCLEOTIDYLTRANSFERASE 1, MITOCHONDRIAL"/>
    <property type="match status" value="1"/>
</dbReference>
<evidence type="ECO:0000256" key="8">
    <source>
        <dbReference type="RuleBase" id="RU003953"/>
    </source>
</evidence>
<evidence type="ECO:0000256" key="4">
    <source>
        <dbReference type="ARBA" id="ARBA00022694"/>
    </source>
</evidence>
<proteinExistence type="inferred from homology"/>
<dbReference type="GO" id="GO:0016779">
    <property type="term" value="F:nucleotidyltransferase activity"/>
    <property type="evidence" value="ECO:0007669"/>
    <property type="project" value="UniProtKB-KW"/>
</dbReference>